<gene>
    <name evidence="3" type="ORF">BLNAU_13723</name>
</gene>
<feature type="region of interest" description="Disordered" evidence="1">
    <location>
        <begin position="323"/>
        <end position="375"/>
    </location>
</feature>
<protein>
    <recommendedName>
        <fullName evidence="2">WH2 domain-containing protein</fullName>
    </recommendedName>
</protein>
<dbReference type="SMART" id="SM00246">
    <property type="entry name" value="WH2"/>
    <property type="match status" value="2"/>
</dbReference>
<feature type="compositionally biased region" description="Pro residues" evidence="1">
    <location>
        <begin position="190"/>
        <end position="259"/>
    </location>
</feature>
<dbReference type="PROSITE" id="PS51082">
    <property type="entry name" value="WH2"/>
    <property type="match status" value="1"/>
</dbReference>
<dbReference type="Gene3D" id="6.10.280.150">
    <property type="match status" value="1"/>
</dbReference>
<comment type="caution">
    <text evidence="3">The sequence shown here is derived from an EMBL/GenBank/DDBJ whole genome shotgun (WGS) entry which is preliminary data.</text>
</comment>
<evidence type="ECO:0000259" key="2">
    <source>
        <dbReference type="PROSITE" id="PS51082"/>
    </source>
</evidence>
<dbReference type="InterPro" id="IPR003124">
    <property type="entry name" value="WH2_dom"/>
</dbReference>
<feature type="compositionally biased region" description="Pro residues" evidence="1">
    <location>
        <begin position="266"/>
        <end position="296"/>
    </location>
</feature>
<feature type="compositionally biased region" description="Basic and acidic residues" evidence="1">
    <location>
        <begin position="325"/>
        <end position="337"/>
    </location>
</feature>
<evidence type="ECO:0000313" key="4">
    <source>
        <dbReference type="Proteomes" id="UP001281761"/>
    </source>
</evidence>
<evidence type="ECO:0000256" key="1">
    <source>
        <dbReference type="SAM" id="MobiDB-lite"/>
    </source>
</evidence>
<name>A0ABQ9XIQ0_9EUKA</name>
<reference evidence="3 4" key="1">
    <citation type="journal article" date="2022" name="bioRxiv">
        <title>Genomics of Preaxostyla Flagellates Illuminates Evolutionary Transitions and the Path Towards Mitochondrial Loss.</title>
        <authorList>
            <person name="Novak L.V.F."/>
            <person name="Treitli S.C."/>
            <person name="Pyrih J."/>
            <person name="Halakuc P."/>
            <person name="Pipaliya S.V."/>
            <person name="Vacek V."/>
            <person name="Brzon O."/>
            <person name="Soukal P."/>
            <person name="Eme L."/>
            <person name="Dacks J.B."/>
            <person name="Karnkowska A."/>
            <person name="Elias M."/>
            <person name="Hampl V."/>
        </authorList>
    </citation>
    <scope>NUCLEOTIDE SEQUENCE [LARGE SCALE GENOMIC DNA]</scope>
    <source>
        <strain evidence="3">NAU3</strain>
        <tissue evidence="3">Gut</tissue>
    </source>
</reference>
<feature type="region of interest" description="Disordered" evidence="1">
    <location>
        <begin position="140"/>
        <end position="308"/>
    </location>
</feature>
<evidence type="ECO:0000313" key="3">
    <source>
        <dbReference type="EMBL" id="KAK2951344.1"/>
    </source>
</evidence>
<organism evidence="3 4">
    <name type="scientific">Blattamonas nauphoetae</name>
    <dbReference type="NCBI Taxonomy" id="2049346"/>
    <lineage>
        <taxon>Eukaryota</taxon>
        <taxon>Metamonada</taxon>
        <taxon>Preaxostyla</taxon>
        <taxon>Oxymonadida</taxon>
        <taxon>Blattamonas</taxon>
    </lineage>
</organism>
<dbReference type="InterPro" id="IPR051412">
    <property type="entry name" value="Formin_Homology_Diaphanous_sf"/>
</dbReference>
<proteinExistence type="predicted"/>
<dbReference type="PANTHER" id="PTHR45691:SF6">
    <property type="entry name" value="PROTEIN DIAPHANOUS"/>
    <property type="match status" value="1"/>
</dbReference>
<dbReference type="EMBL" id="JARBJD010000120">
    <property type="protein sequence ID" value="KAK2951344.1"/>
    <property type="molecule type" value="Genomic_DNA"/>
</dbReference>
<feature type="domain" description="WH2" evidence="2">
    <location>
        <begin position="310"/>
        <end position="327"/>
    </location>
</feature>
<accession>A0ABQ9XIQ0</accession>
<dbReference type="PANTHER" id="PTHR45691">
    <property type="entry name" value="PROTEIN DIAPHANOUS"/>
    <property type="match status" value="1"/>
</dbReference>
<sequence length="405" mass="43000">MKTISQRFKSECDAITRQASDLQSRLNTQLSKVEKLKTELPTIQKRILSTDLATARYALPYHIGLTRSKFSELLSPNEMSADTKALFDACEPPPDFSRLDGIIQGLPAHVLPPTFPRSLSKKYTDPGFFMRDWIERQNMEAEASTRRALQKQQSQKKGPAPPPPPSTIDGAPSSLPPPPPPSSDGGYGSPPAPTIPPPPPSAPGLVPPPPPMVQDGNVPPPPPLNLGGTVPPPPPQFPPTIPPPPQFEQPSDLPPPPPFGFGGGDVPPPPPMGFDGGIPPPPPGIDGDVPPPPPFVPSMGGGDAAPLAAPRMSLMDQIKMGTNLKKADPMAPKEKVVPADPRSQMLSMIQKGMKLTSTSDMKLADKPTTDQGEGKLISDMMKRAQMIRKAVVGSSSSSSSSDSDF</sequence>
<keyword evidence="4" id="KW-1185">Reference proteome</keyword>
<dbReference type="Proteomes" id="UP001281761">
    <property type="component" value="Unassembled WGS sequence"/>
</dbReference>